<protein>
    <submittedName>
        <fullName evidence="2">Uncharacterized protein</fullName>
    </submittedName>
</protein>
<feature type="region of interest" description="Disordered" evidence="1">
    <location>
        <begin position="1"/>
        <end position="51"/>
    </location>
</feature>
<gene>
    <name evidence="2" type="ORF">CURHAP_LOCUS29329</name>
</gene>
<evidence type="ECO:0000313" key="3">
    <source>
        <dbReference type="Proteomes" id="UP000507222"/>
    </source>
</evidence>
<dbReference type="AlphaFoldDB" id="A0A6J5UPH0"/>
<sequence length="139" mass="15150">MRTKNIEGGASHKGSRAPKTTVAKGTKDNSSVASSSSKQRKPGKRISGPMASGVFGVRVFKPRDRNPCSPLLHFDLEEHISFKLTLTKIRGCGNNDKCAEWYNVGMHDTVKAKVKKLGQAITCGLSGEMVGHYPHLPFR</sequence>
<proteinExistence type="predicted"/>
<accession>A0A6J5UPH0</accession>
<evidence type="ECO:0000256" key="1">
    <source>
        <dbReference type="SAM" id="MobiDB-lite"/>
    </source>
</evidence>
<evidence type="ECO:0000313" key="2">
    <source>
        <dbReference type="EMBL" id="CAB4278439.1"/>
    </source>
</evidence>
<reference evidence="2 3" key="1">
    <citation type="submission" date="2020-05" db="EMBL/GenBank/DDBJ databases">
        <authorList>
            <person name="Campoy J."/>
            <person name="Schneeberger K."/>
            <person name="Spophaly S."/>
        </authorList>
    </citation>
    <scope>NUCLEOTIDE SEQUENCE [LARGE SCALE GENOMIC DNA]</scope>
    <source>
        <strain evidence="2">PruArmRojPasFocal</strain>
    </source>
</reference>
<dbReference type="EMBL" id="CAEKDK010000004">
    <property type="protein sequence ID" value="CAB4278439.1"/>
    <property type="molecule type" value="Genomic_DNA"/>
</dbReference>
<organism evidence="2 3">
    <name type="scientific">Prunus armeniaca</name>
    <name type="common">Apricot</name>
    <name type="synonym">Armeniaca vulgaris</name>
    <dbReference type="NCBI Taxonomy" id="36596"/>
    <lineage>
        <taxon>Eukaryota</taxon>
        <taxon>Viridiplantae</taxon>
        <taxon>Streptophyta</taxon>
        <taxon>Embryophyta</taxon>
        <taxon>Tracheophyta</taxon>
        <taxon>Spermatophyta</taxon>
        <taxon>Magnoliopsida</taxon>
        <taxon>eudicotyledons</taxon>
        <taxon>Gunneridae</taxon>
        <taxon>Pentapetalae</taxon>
        <taxon>rosids</taxon>
        <taxon>fabids</taxon>
        <taxon>Rosales</taxon>
        <taxon>Rosaceae</taxon>
        <taxon>Amygdaloideae</taxon>
        <taxon>Amygdaleae</taxon>
        <taxon>Prunus</taxon>
    </lineage>
</organism>
<dbReference type="Proteomes" id="UP000507222">
    <property type="component" value="Unassembled WGS sequence"/>
</dbReference>
<name>A0A6J5UPH0_PRUAR</name>